<reference evidence="2" key="1">
    <citation type="submission" date="2016-04" db="EMBL/GenBank/DDBJ databases">
        <authorList>
            <person name="Evans L.H."/>
            <person name="Alamgir A."/>
            <person name="Owens N."/>
            <person name="Weber N.D."/>
            <person name="Virtaneva K."/>
            <person name="Barbian K."/>
            <person name="Babar A."/>
            <person name="Rosenke K."/>
        </authorList>
    </citation>
    <scope>NUCLEOTIDE SEQUENCE [LARGE SCALE GENOMIC DNA]</scope>
    <source>
        <strain evidence="2">CBS 101.48</strain>
    </source>
</reference>
<sequence length="142" mass="15977">MTPTFQLTSLHSSVSSTLCSKPDSHMKRPSDTSSIQPPHTWWDESQLDLDLADDSILGIGPEEQLNRKQRFKQKLITTMKHTHPSHTHNHNHQRSSWLSSSSSNSSLSSAHSLSTPSLSQPSSSYSKLSRPFVQLKHLLKKH</sequence>
<dbReference type="Proteomes" id="UP000078561">
    <property type="component" value="Unassembled WGS sequence"/>
</dbReference>
<accession>A0A168SU47</accession>
<protein>
    <submittedName>
        <fullName evidence="2">Uncharacterized protein</fullName>
    </submittedName>
</protein>
<feature type="region of interest" description="Disordered" evidence="1">
    <location>
        <begin position="15"/>
        <end position="39"/>
    </location>
</feature>
<keyword evidence="3" id="KW-1185">Reference proteome</keyword>
<dbReference type="EMBL" id="LT554937">
    <property type="protein sequence ID" value="SAM08939.1"/>
    <property type="molecule type" value="Genomic_DNA"/>
</dbReference>
<feature type="region of interest" description="Disordered" evidence="1">
    <location>
        <begin position="60"/>
        <end position="126"/>
    </location>
</feature>
<feature type="compositionally biased region" description="Low complexity" evidence="1">
    <location>
        <begin position="95"/>
        <end position="126"/>
    </location>
</feature>
<feature type="compositionally biased region" description="Basic residues" evidence="1">
    <location>
        <begin position="80"/>
        <end position="93"/>
    </location>
</feature>
<evidence type="ECO:0000313" key="2">
    <source>
        <dbReference type="EMBL" id="SAM08939.1"/>
    </source>
</evidence>
<proteinExistence type="predicted"/>
<name>A0A168SU47_ABSGL</name>
<gene>
    <name evidence="2" type="primary">ABSGL_14605.1 scaffold 14663</name>
</gene>
<dbReference type="InParanoid" id="A0A168SU47"/>
<evidence type="ECO:0000256" key="1">
    <source>
        <dbReference type="SAM" id="MobiDB-lite"/>
    </source>
</evidence>
<organism evidence="2">
    <name type="scientific">Absidia glauca</name>
    <name type="common">Pin mould</name>
    <dbReference type="NCBI Taxonomy" id="4829"/>
    <lineage>
        <taxon>Eukaryota</taxon>
        <taxon>Fungi</taxon>
        <taxon>Fungi incertae sedis</taxon>
        <taxon>Mucoromycota</taxon>
        <taxon>Mucoromycotina</taxon>
        <taxon>Mucoromycetes</taxon>
        <taxon>Mucorales</taxon>
        <taxon>Cunninghamellaceae</taxon>
        <taxon>Absidia</taxon>
    </lineage>
</organism>
<dbReference type="AlphaFoldDB" id="A0A168SU47"/>
<evidence type="ECO:0000313" key="3">
    <source>
        <dbReference type="Proteomes" id="UP000078561"/>
    </source>
</evidence>